<evidence type="ECO:0000313" key="8">
    <source>
        <dbReference type="Proteomes" id="UP000033434"/>
    </source>
</evidence>
<feature type="transmembrane region" description="Helical" evidence="6">
    <location>
        <begin position="163"/>
        <end position="182"/>
    </location>
</feature>
<feature type="transmembrane region" description="Helical" evidence="6">
    <location>
        <begin position="316"/>
        <end position="337"/>
    </location>
</feature>
<feature type="transmembrane region" description="Helical" evidence="6">
    <location>
        <begin position="7"/>
        <end position="25"/>
    </location>
</feature>
<protein>
    <recommendedName>
        <fullName evidence="9">Polysaccharide biosynthesis protein C-terminal domain-containing protein</fullName>
    </recommendedName>
</protein>
<evidence type="ECO:0000313" key="7">
    <source>
        <dbReference type="EMBL" id="KKE83988.1"/>
    </source>
</evidence>
<feature type="transmembrane region" description="Helical" evidence="6">
    <location>
        <begin position="283"/>
        <end position="304"/>
    </location>
</feature>
<feature type="transmembrane region" description="Helical" evidence="6">
    <location>
        <begin position="105"/>
        <end position="124"/>
    </location>
</feature>
<keyword evidence="3 6" id="KW-0812">Transmembrane</keyword>
<keyword evidence="5 6" id="KW-0472">Membrane</keyword>
<dbReference type="PANTHER" id="PTHR30250:SF11">
    <property type="entry name" value="O-ANTIGEN TRANSPORTER-RELATED"/>
    <property type="match status" value="1"/>
</dbReference>
<dbReference type="PATRIC" id="fig|1129367.4.peg.2045"/>
<dbReference type="RefSeq" id="WP_046355722.1">
    <property type="nucleotide sequence ID" value="NZ_AUXW01000139.1"/>
</dbReference>
<comment type="caution">
    <text evidence="7">The sequence shown here is derived from an EMBL/GenBank/DDBJ whole genome shotgun (WGS) entry which is preliminary data.</text>
</comment>
<evidence type="ECO:0008006" key="9">
    <source>
        <dbReference type="Google" id="ProtNLM"/>
    </source>
</evidence>
<name>A0A0F6ACW5_9GAMM</name>
<comment type="subcellular location">
    <subcellularLocation>
        <location evidence="1">Cell membrane</location>
        <topology evidence="1">Multi-pass membrane protein</topology>
    </subcellularLocation>
</comment>
<reference evidence="7 8" key="1">
    <citation type="journal article" date="2015" name="BMC Genomics">
        <title>Genome mining reveals unlocked bioactive potential of marine Gram-negative bacteria.</title>
        <authorList>
            <person name="Machado H."/>
            <person name="Sonnenschein E.C."/>
            <person name="Melchiorsen J."/>
            <person name="Gram L."/>
        </authorList>
    </citation>
    <scope>NUCLEOTIDE SEQUENCE [LARGE SCALE GENOMIC DNA]</scope>
    <source>
        <strain evidence="7 8">S4054</strain>
    </source>
</reference>
<dbReference type="GO" id="GO:0005886">
    <property type="term" value="C:plasma membrane"/>
    <property type="evidence" value="ECO:0007669"/>
    <property type="project" value="UniProtKB-SubCell"/>
</dbReference>
<feature type="transmembrane region" description="Helical" evidence="6">
    <location>
        <begin position="379"/>
        <end position="399"/>
    </location>
</feature>
<dbReference type="EMBL" id="AUXW01000139">
    <property type="protein sequence ID" value="KKE83988.1"/>
    <property type="molecule type" value="Genomic_DNA"/>
</dbReference>
<evidence type="ECO:0000256" key="6">
    <source>
        <dbReference type="SAM" id="Phobius"/>
    </source>
</evidence>
<proteinExistence type="predicted"/>
<feature type="transmembrane region" description="Helical" evidence="6">
    <location>
        <begin position="136"/>
        <end position="157"/>
    </location>
</feature>
<evidence type="ECO:0000256" key="4">
    <source>
        <dbReference type="ARBA" id="ARBA00022989"/>
    </source>
</evidence>
<evidence type="ECO:0000256" key="1">
    <source>
        <dbReference type="ARBA" id="ARBA00004651"/>
    </source>
</evidence>
<organism evidence="7 8">
    <name type="scientific">Pseudoalteromonas luteoviolacea S4054</name>
    <dbReference type="NCBI Taxonomy" id="1129367"/>
    <lineage>
        <taxon>Bacteria</taxon>
        <taxon>Pseudomonadati</taxon>
        <taxon>Pseudomonadota</taxon>
        <taxon>Gammaproteobacteria</taxon>
        <taxon>Alteromonadales</taxon>
        <taxon>Pseudoalteromonadaceae</taxon>
        <taxon>Pseudoalteromonas</taxon>
    </lineage>
</organism>
<evidence type="ECO:0000256" key="5">
    <source>
        <dbReference type="ARBA" id="ARBA00023136"/>
    </source>
</evidence>
<evidence type="ECO:0000256" key="3">
    <source>
        <dbReference type="ARBA" id="ARBA00022692"/>
    </source>
</evidence>
<dbReference type="AlphaFoldDB" id="A0A0F6ACW5"/>
<feature type="transmembrane region" description="Helical" evidence="6">
    <location>
        <begin position="37"/>
        <end position="56"/>
    </location>
</feature>
<dbReference type="PANTHER" id="PTHR30250">
    <property type="entry name" value="PST FAMILY PREDICTED COLANIC ACID TRANSPORTER"/>
    <property type="match status" value="1"/>
</dbReference>
<feature type="transmembrane region" description="Helical" evidence="6">
    <location>
        <begin position="76"/>
        <end position="99"/>
    </location>
</feature>
<dbReference type="Proteomes" id="UP000033434">
    <property type="component" value="Unassembled WGS sequence"/>
</dbReference>
<dbReference type="InterPro" id="IPR050833">
    <property type="entry name" value="Poly_Biosynth_Transport"/>
</dbReference>
<gene>
    <name evidence="7" type="ORF">N479_11285</name>
</gene>
<keyword evidence="2" id="KW-1003">Cell membrane</keyword>
<sequence length="408" mass="46855">MKSLSNVLFYTFLEGINKAIPFLLIPVYTRVLSKEDYALIEVFNLYLSAFTLLVFFNSNTFFQTRYYDFFKKQASLVLYPVLVVLINILALSLPFYFFVPESASYIYFIPIYALFFFYLSIQLIDWQMREEKISYFTVQISMTVINMVVSLVLILQFESGGEGRIWAVLLAPIAIFCFFMPTKVLNFYRTRPKKIELQVVKDIYLFGAKLLPYNLLNGWLRDNVARLYLLYSSQTLLLGTWAVVFNYAFVTNVIVNAVNLALAPRLIKSLSNQDLKGFVKLMFVGVVFFVMLISCSAVFLIYSYNIFIGEQFHFDTYIPVVSILCLGFFFNGVSVMVAHALNYFKLPHYLSFSSMISVFAYIVMIVSMETSAVNIAISYTASFACLALINSAVLIYKILPTQNDKSYS</sequence>
<keyword evidence="4 6" id="KW-1133">Transmembrane helix</keyword>
<feature type="transmembrane region" description="Helical" evidence="6">
    <location>
        <begin position="349"/>
        <end position="367"/>
    </location>
</feature>
<accession>A0A0F6ACW5</accession>
<evidence type="ECO:0000256" key="2">
    <source>
        <dbReference type="ARBA" id="ARBA00022475"/>
    </source>
</evidence>